<accession>A0ABR7FWD8</accession>
<feature type="transmembrane region" description="Helical" evidence="6">
    <location>
        <begin position="624"/>
        <end position="644"/>
    </location>
</feature>
<dbReference type="InterPro" id="IPR018303">
    <property type="entry name" value="ATPase_P-typ_P_site"/>
</dbReference>
<evidence type="ECO:0000256" key="2">
    <source>
        <dbReference type="ARBA" id="ARBA00022692"/>
    </source>
</evidence>
<dbReference type="InterPro" id="IPR023298">
    <property type="entry name" value="ATPase_P-typ_TM_dom_sf"/>
</dbReference>
<feature type="transmembrane region" description="Helical" evidence="6">
    <location>
        <begin position="750"/>
        <end position="769"/>
    </location>
</feature>
<dbReference type="Proteomes" id="UP000628463">
    <property type="component" value="Unassembled WGS sequence"/>
</dbReference>
<keyword evidence="4 6" id="KW-1133">Transmembrane helix</keyword>
<feature type="transmembrane region" description="Helical" evidence="6">
    <location>
        <begin position="692"/>
        <end position="709"/>
    </location>
</feature>
<dbReference type="Pfam" id="PF00122">
    <property type="entry name" value="E1-E2_ATPase"/>
    <property type="match status" value="1"/>
</dbReference>
<dbReference type="InterPro" id="IPR059000">
    <property type="entry name" value="ATPase_P-type_domA"/>
</dbReference>
<keyword evidence="9" id="KW-1185">Reference proteome</keyword>
<dbReference type="InterPro" id="IPR023299">
    <property type="entry name" value="ATPase_P-typ_cyto_dom_N"/>
</dbReference>
<dbReference type="SUPFAM" id="SSF81653">
    <property type="entry name" value="Calcium ATPase, transduction domain A"/>
    <property type="match status" value="1"/>
</dbReference>
<name>A0ABR7FWD8_9FIRM</name>
<dbReference type="SUPFAM" id="SSF56784">
    <property type="entry name" value="HAD-like"/>
    <property type="match status" value="1"/>
</dbReference>
<dbReference type="PANTHER" id="PTHR42861">
    <property type="entry name" value="CALCIUM-TRANSPORTING ATPASE"/>
    <property type="match status" value="1"/>
</dbReference>
<dbReference type="Gene3D" id="2.70.150.10">
    <property type="entry name" value="Calcium-transporting ATPase, cytoplasmic transduction domain A"/>
    <property type="match status" value="1"/>
</dbReference>
<dbReference type="Gene3D" id="1.20.1110.10">
    <property type="entry name" value="Calcium-transporting ATPase, transmembrane domain"/>
    <property type="match status" value="1"/>
</dbReference>
<dbReference type="InterPro" id="IPR036412">
    <property type="entry name" value="HAD-like_sf"/>
</dbReference>
<feature type="transmembrane region" description="Helical" evidence="6">
    <location>
        <begin position="721"/>
        <end position="744"/>
    </location>
</feature>
<feature type="transmembrane region" description="Helical" evidence="6">
    <location>
        <begin position="217"/>
        <end position="237"/>
    </location>
</feature>
<evidence type="ECO:0000313" key="8">
    <source>
        <dbReference type="EMBL" id="MBC5679512.1"/>
    </source>
</evidence>
<dbReference type="SFLD" id="SFLDF00027">
    <property type="entry name" value="p-type_atpase"/>
    <property type="match status" value="1"/>
</dbReference>
<feature type="transmembrane region" description="Helical" evidence="6">
    <location>
        <begin position="67"/>
        <end position="85"/>
    </location>
</feature>
<dbReference type="InterPro" id="IPR023214">
    <property type="entry name" value="HAD_sf"/>
</dbReference>
<dbReference type="SFLD" id="SFLDS00003">
    <property type="entry name" value="Haloacid_Dehalogenase"/>
    <property type="match status" value="1"/>
</dbReference>
<organism evidence="8 9">
    <name type="scientific">Lachnospira hominis</name>
    <name type="common">ex Liu et al. 2021</name>
    <dbReference type="NCBI Taxonomy" id="2763051"/>
    <lineage>
        <taxon>Bacteria</taxon>
        <taxon>Bacillati</taxon>
        <taxon>Bacillota</taxon>
        <taxon>Clostridia</taxon>
        <taxon>Lachnospirales</taxon>
        <taxon>Lachnospiraceae</taxon>
        <taxon>Lachnospira</taxon>
    </lineage>
</organism>
<evidence type="ECO:0000259" key="7">
    <source>
        <dbReference type="Pfam" id="PF00122"/>
    </source>
</evidence>
<dbReference type="Gene3D" id="3.40.50.1000">
    <property type="entry name" value="HAD superfamily/HAD-like"/>
    <property type="match status" value="1"/>
</dbReference>
<dbReference type="Gene3D" id="3.40.1110.10">
    <property type="entry name" value="Calcium-transporting ATPase, cytoplasmic domain N"/>
    <property type="match status" value="1"/>
</dbReference>
<comment type="subcellular location">
    <subcellularLocation>
        <location evidence="1">Membrane</location>
        <topology evidence="1">Multi-pass membrane protein</topology>
    </subcellularLocation>
</comment>
<sequence length="780" mass="85272">MSDTDTIKGLTQEQVDKLTADGLFNETVKSQSKSVCQIVAGNVFTYFNLIFAIFACLLILVRSYINMTFLPIIVINTLIGIIQELRTKRVLDRLTLLNAPKTKVIRDGKESEVDSQTLVKGDLCRFKSGNQICADAVVVDGIVRVNESLVTGESDEITKKKGDMLLSGSFVVSGECLAVLENVGLSSYASKITLEAKASRKKQQTEMMRSLDKLVKVIGIAIIPIGILMFCRTFFALGNTLQQSVVSMIAALVGMIPEGLYLLASIALVVSVMRLAKKNVLVHEMACVETLARVNILCVDKTGTITENKMSVAQVEPLEYYEQGEFPALHEMIGNLVNNLNADNITMETLQQYFDSEKTRQAESVCSFSSETKYSSATFSSGDTYIIGAPEKLLLNEYSVYESHIESYARKGLRVMVFGILDYNPEGKKLTSPAKPLALIAIGNAIREDAKETFKYFADQEVEIKVISGDNPVTVSSVAHDAGIINADKFIDASSLQTDEELEAAALKYTVFGRVQPEQKRRIIQALKDNGDVVAMTGDGVNDVLALKSADCSIAFGSGSEAACNAAQIVLVNSDFSCMPSVVLEGRRVVNNIQRTASLFLVKNIFSMLLALFTLIVGHRYPLYPTQLSLLGAFTIGAPGFLLAMQRNRSRIKGRFLVNVAIKALPAALTDFLLVAIFTVYNNFSGIPHEQLSTSVTFILLTVGMAELYRVCRPFDLFRAVVCVLMGAGIVGGILLFPGLFAISSMPLPLFVMTLIWMAGAIPVFYGMCKLIGKLFNRFL</sequence>
<protein>
    <submittedName>
        <fullName evidence="8">HAD-IC family P-type ATPase</fullName>
    </submittedName>
</protein>
<keyword evidence="2 6" id="KW-0812">Transmembrane</keyword>
<feature type="transmembrane region" description="Helical" evidence="6">
    <location>
        <begin position="249"/>
        <end position="270"/>
    </location>
</feature>
<comment type="caution">
    <text evidence="8">The sequence shown here is derived from an EMBL/GenBank/DDBJ whole genome shotgun (WGS) entry which is preliminary data.</text>
</comment>
<evidence type="ECO:0000256" key="5">
    <source>
        <dbReference type="ARBA" id="ARBA00023136"/>
    </source>
</evidence>
<dbReference type="PROSITE" id="PS00154">
    <property type="entry name" value="ATPASE_E1_E2"/>
    <property type="match status" value="1"/>
</dbReference>
<dbReference type="SFLD" id="SFLDG00002">
    <property type="entry name" value="C1.7:_P-type_atpase_like"/>
    <property type="match status" value="1"/>
</dbReference>
<dbReference type="InterPro" id="IPR001757">
    <property type="entry name" value="P_typ_ATPase"/>
</dbReference>
<evidence type="ECO:0000256" key="4">
    <source>
        <dbReference type="ARBA" id="ARBA00022989"/>
    </source>
</evidence>
<dbReference type="InterPro" id="IPR008250">
    <property type="entry name" value="ATPase_P-typ_transduc_dom_A_sf"/>
</dbReference>
<dbReference type="EMBL" id="JACOPD010000001">
    <property type="protein sequence ID" value="MBC5679512.1"/>
    <property type="molecule type" value="Genomic_DNA"/>
</dbReference>
<evidence type="ECO:0000256" key="3">
    <source>
        <dbReference type="ARBA" id="ARBA00022967"/>
    </source>
</evidence>
<proteinExistence type="predicted"/>
<dbReference type="SUPFAM" id="SSF81665">
    <property type="entry name" value="Calcium ATPase, transmembrane domain M"/>
    <property type="match status" value="1"/>
</dbReference>
<evidence type="ECO:0000256" key="6">
    <source>
        <dbReference type="SAM" id="Phobius"/>
    </source>
</evidence>
<dbReference type="InterPro" id="IPR044492">
    <property type="entry name" value="P_typ_ATPase_HD_dom"/>
</dbReference>
<dbReference type="SUPFAM" id="SSF81660">
    <property type="entry name" value="Metal cation-transporting ATPase, ATP-binding domain N"/>
    <property type="match status" value="1"/>
</dbReference>
<feature type="transmembrane region" description="Helical" evidence="6">
    <location>
        <begin position="39"/>
        <end position="61"/>
    </location>
</feature>
<gene>
    <name evidence="8" type="ORF">H8S01_00845</name>
</gene>
<keyword evidence="3" id="KW-1278">Translocase</keyword>
<reference evidence="8 9" key="1">
    <citation type="submission" date="2020-08" db="EMBL/GenBank/DDBJ databases">
        <title>Genome public.</title>
        <authorList>
            <person name="Liu C."/>
            <person name="Sun Q."/>
        </authorList>
    </citation>
    <scope>NUCLEOTIDE SEQUENCE [LARGE SCALE GENOMIC DNA]</scope>
    <source>
        <strain evidence="8 9">NSJ-43</strain>
    </source>
</reference>
<evidence type="ECO:0000313" key="9">
    <source>
        <dbReference type="Proteomes" id="UP000628463"/>
    </source>
</evidence>
<dbReference type="PRINTS" id="PR00120">
    <property type="entry name" value="HATPASE"/>
</dbReference>
<dbReference type="RefSeq" id="WP_186835847.1">
    <property type="nucleotide sequence ID" value="NZ_JACOPD010000001.1"/>
</dbReference>
<keyword evidence="5 6" id="KW-0472">Membrane</keyword>
<feature type="domain" description="P-type ATPase A" evidence="7">
    <location>
        <begin position="97"/>
        <end position="194"/>
    </location>
</feature>
<dbReference type="Pfam" id="PF00702">
    <property type="entry name" value="Hydrolase"/>
    <property type="match status" value="1"/>
</dbReference>
<feature type="transmembrane region" description="Helical" evidence="6">
    <location>
        <begin position="597"/>
        <end position="618"/>
    </location>
</feature>
<evidence type="ECO:0000256" key="1">
    <source>
        <dbReference type="ARBA" id="ARBA00004141"/>
    </source>
</evidence>
<feature type="transmembrane region" description="Helical" evidence="6">
    <location>
        <begin position="656"/>
        <end position="680"/>
    </location>
</feature>
<dbReference type="PRINTS" id="PR00119">
    <property type="entry name" value="CATATPASE"/>
</dbReference>
<dbReference type="NCBIfam" id="TIGR01494">
    <property type="entry name" value="ATPase_P-type"/>
    <property type="match status" value="2"/>
</dbReference>